<organism evidence="1 2">
    <name type="scientific">Vallitalea maricola</name>
    <dbReference type="NCBI Taxonomy" id="3074433"/>
    <lineage>
        <taxon>Bacteria</taxon>
        <taxon>Bacillati</taxon>
        <taxon>Bacillota</taxon>
        <taxon>Clostridia</taxon>
        <taxon>Lachnospirales</taxon>
        <taxon>Vallitaleaceae</taxon>
        <taxon>Vallitalea</taxon>
    </lineage>
</organism>
<name>A0ACB5UJ33_9FIRM</name>
<keyword evidence="2" id="KW-1185">Reference proteome</keyword>
<evidence type="ECO:0000313" key="1">
    <source>
        <dbReference type="EMBL" id="GMQ62867.1"/>
    </source>
</evidence>
<proteinExistence type="predicted"/>
<dbReference type="Proteomes" id="UP001374599">
    <property type="component" value="Unassembled WGS sequence"/>
</dbReference>
<sequence>MINGSLKKKKVHLIILEVILLILAILMLVPIYYLVVTTFKTPEQATAYPMALPSALNFDSYVKAWNLMQYPRVFRNNLIITGTAVFGVVMLSSMAAYPIARRKHKLNKVLFFIFLTGIMVPYQMAIIPIYKLMISLKLMNKLTGVILIDIFINVPFAVFLFRGFISTIPYELEEAAAIDGCGIFKIFWKVTFPLLKPVIATVVILNSLNIWNDFLTPLLFLQSRKKDVILQEVYRNIGQFSIDWTNFFPMMVLGVAPLVVFYVFMQKYIIKGISSGAIKG</sequence>
<reference evidence="1" key="1">
    <citation type="submission" date="2023-09" db="EMBL/GenBank/DDBJ databases">
        <title>Vallitalea sediminicola and Vallitalea maricola sp. nov., anaerobic bacteria isolated from marine sediment.</title>
        <authorList>
            <person name="Hirano S."/>
            <person name="Maeda A."/>
            <person name="Terahara T."/>
            <person name="Mori K."/>
            <person name="Hamada M."/>
            <person name="Matsumoto R."/>
            <person name="Kobayashi T."/>
        </authorList>
    </citation>
    <scope>NUCLEOTIDE SEQUENCE</scope>
    <source>
        <strain evidence="1">AN17-2</strain>
    </source>
</reference>
<evidence type="ECO:0000313" key="2">
    <source>
        <dbReference type="Proteomes" id="UP001374599"/>
    </source>
</evidence>
<dbReference type="EMBL" id="BTPU01000031">
    <property type="protein sequence ID" value="GMQ62867.1"/>
    <property type="molecule type" value="Genomic_DNA"/>
</dbReference>
<comment type="caution">
    <text evidence="1">The sequence shown here is derived from an EMBL/GenBank/DDBJ whole genome shotgun (WGS) entry which is preliminary data.</text>
</comment>
<protein>
    <submittedName>
        <fullName evidence="1">Carbohydrate ABC transporter permease</fullName>
    </submittedName>
</protein>
<accession>A0ACB5UJ33</accession>
<gene>
    <name evidence="1" type="ORF">AN2V17_20990</name>
</gene>